<evidence type="ECO:0000313" key="3">
    <source>
        <dbReference type="Proteomes" id="UP000035067"/>
    </source>
</evidence>
<reference evidence="2 3" key="1">
    <citation type="submission" date="2015-01" db="EMBL/GenBank/DDBJ databases">
        <title>Lifestyle Evolution in Cyanobacterial Symbionts of Sponges.</title>
        <authorList>
            <person name="Burgsdorf I."/>
            <person name="Slaby B.M."/>
            <person name="Handley K.M."/>
            <person name="Haber M."/>
            <person name="Blom J."/>
            <person name="Marshall C.W."/>
            <person name="Gilbert J.A."/>
            <person name="Hentschel U."/>
            <person name="Steindler L."/>
        </authorList>
    </citation>
    <scope>NUCLEOTIDE SEQUENCE [LARGE SCALE GENOMIC DNA]</scope>
    <source>
        <strain evidence="2">SP3</strain>
    </source>
</reference>
<comment type="caution">
    <text evidence="2">The sequence shown here is derived from an EMBL/GenBank/DDBJ whole genome shotgun (WGS) entry which is preliminary data.</text>
</comment>
<accession>A0A0G2HLE9</accession>
<dbReference type="Proteomes" id="UP000035067">
    <property type="component" value="Unassembled WGS sequence"/>
</dbReference>
<name>A0A0G2HLE9_9SYNE</name>
<dbReference type="EMBL" id="JXQG01000017">
    <property type="protein sequence ID" value="KKZ12578.1"/>
    <property type="molecule type" value="Genomic_DNA"/>
</dbReference>
<evidence type="ECO:0008006" key="4">
    <source>
        <dbReference type="Google" id="ProtNLM"/>
    </source>
</evidence>
<keyword evidence="1" id="KW-1133">Transmembrane helix</keyword>
<keyword evidence="1" id="KW-0472">Membrane</keyword>
<proteinExistence type="predicted"/>
<keyword evidence="1" id="KW-0812">Transmembrane</keyword>
<sequence length="60" mass="6128">MDRPKLVALITGIFSIALAVLYLALVLVLDHRSGLTPAPVSVVGSAQYGEAAINTPVGAP</sequence>
<feature type="transmembrane region" description="Helical" evidence="1">
    <location>
        <begin position="6"/>
        <end position="29"/>
    </location>
</feature>
<organism evidence="2 3">
    <name type="scientific">Candidatus Synechococcus spongiarum SP3</name>
    <dbReference type="NCBI Taxonomy" id="1604020"/>
    <lineage>
        <taxon>Bacteria</taxon>
        <taxon>Bacillati</taxon>
        <taxon>Cyanobacteriota</taxon>
        <taxon>Cyanophyceae</taxon>
        <taxon>Synechococcales</taxon>
        <taxon>Synechococcaceae</taxon>
        <taxon>Synechococcus</taxon>
    </lineage>
</organism>
<evidence type="ECO:0000256" key="1">
    <source>
        <dbReference type="SAM" id="Phobius"/>
    </source>
</evidence>
<gene>
    <name evidence="2" type="ORF">TE42_04035</name>
</gene>
<dbReference type="AlphaFoldDB" id="A0A0G2HLE9"/>
<dbReference type="PATRIC" id="fig|1604020.3.peg.22"/>
<evidence type="ECO:0000313" key="2">
    <source>
        <dbReference type="EMBL" id="KKZ12578.1"/>
    </source>
</evidence>
<protein>
    <recommendedName>
        <fullName evidence="4">Glucose-inhibited division protein A</fullName>
    </recommendedName>
</protein>